<feature type="domain" description="Type I restriction modification DNA specificity" evidence="4">
    <location>
        <begin position="78"/>
        <end position="145"/>
    </location>
</feature>
<keyword evidence="5" id="KW-0378">Hydrolase</keyword>
<keyword evidence="5" id="KW-0255">Endonuclease</keyword>
<dbReference type="Proteomes" id="UP001205867">
    <property type="component" value="Unassembled WGS sequence"/>
</dbReference>
<dbReference type="GO" id="GO:0004519">
    <property type="term" value="F:endonuclease activity"/>
    <property type="evidence" value="ECO:0007669"/>
    <property type="project" value="UniProtKB-KW"/>
</dbReference>
<evidence type="ECO:0000259" key="4">
    <source>
        <dbReference type="Pfam" id="PF01420"/>
    </source>
</evidence>
<protein>
    <submittedName>
        <fullName evidence="5">Restriction endonuclease subunit S</fullName>
        <ecNumber evidence="5">3.1.21.-</ecNumber>
    </submittedName>
</protein>
<dbReference type="EC" id="3.1.21.-" evidence="5"/>
<dbReference type="Pfam" id="PF01420">
    <property type="entry name" value="Methylase_S"/>
    <property type="match status" value="1"/>
</dbReference>
<dbReference type="EMBL" id="JALXKZ020000041">
    <property type="protein sequence ID" value="MCV7629871.1"/>
    <property type="molecule type" value="Genomic_DNA"/>
</dbReference>
<name>A0AAP3AIT8_MICLU</name>
<reference evidence="5" key="1">
    <citation type="submission" date="2023-06" db="EMBL/GenBank/DDBJ databases">
        <title>lsaBGC provides a comprehensive framework for evolutionary analysis of biosynthetic gene clusters within focal taxa.</title>
        <authorList>
            <person name="Salamzade R."/>
            <person name="Sandstrom S."/>
            <person name="Kalan L.R."/>
        </authorList>
    </citation>
    <scope>NUCLEOTIDE SEQUENCE</scope>
    <source>
        <strain evidence="5">P3-SID899</strain>
    </source>
</reference>
<keyword evidence="2" id="KW-0680">Restriction system</keyword>
<dbReference type="PANTHER" id="PTHR30408">
    <property type="entry name" value="TYPE-1 RESTRICTION ENZYME ECOKI SPECIFICITY PROTEIN"/>
    <property type="match status" value="1"/>
</dbReference>
<keyword evidence="5" id="KW-0540">Nuclease</keyword>
<accession>A0AAP3AIT8</accession>
<dbReference type="InterPro" id="IPR000055">
    <property type="entry name" value="Restrct_endonuc_typeI_TRD"/>
</dbReference>
<keyword evidence="3" id="KW-0238">DNA-binding</keyword>
<dbReference type="RefSeq" id="WP_185194539.1">
    <property type="nucleotide sequence ID" value="NZ_CP058971.1"/>
</dbReference>
<dbReference type="InterPro" id="IPR052021">
    <property type="entry name" value="Type-I_RS_S_subunit"/>
</dbReference>
<evidence type="ECO:0000256" key="3">
    <source>
        <dbReference type="ARBA" id="ARBA00023125"/>
    </source>
</evidence>
<dbReference type="Gene3D" id="3.90.220.20">
    <property type="entry name" value="DNA methylase specificity domains"/>
    <property type="match status" value="1"/>
</dbReference>
<evidence type="ECO:0000313" key="6">
    <source>
        <dbReference type="Proteomes" id="UP001205867"/>
    </source>
</evidence>
<dbReference type="SUPFAM" id="SSF116734">
    <property type="entry name" value="DNA methylase specificity domain"/>
    <property type="match status" value="1"/>
</dbReference>
<sequence>MAVVNQKCIRAGNYLDWAPLRRTDPVKPVPPELFVQVGDVLICSTGRGTLGRAAGVSAVPEDMTVDGHVTIVRADGDSLRGDYLGLVLSERVREFESLAGGSTNQTELSPAAIAGVKFPLPPMEEQRRIVDLVGAVDNVIEHHRRLNGLGGGGELRELRSNLLTALLSGEHEIPASYDELLEVNA</sequence>
<organism evidence="5 6">
    <name type="scientific">Micrococcus luteus</name>
    <name type="common">Micrococcus lysodeikticus</name>
    <dbReference type="NCBI Taxonomy" id="1270"/>
    <lineage>
        <taxon>Bacteria</taxon>
        <taxon>Bacillati</taxon>
        <taxon>Actinomycetota</taxon>
        <taxon>Actinomycetes</taxon>
        <taxon>Micrococcales</taxon>
        <taxon>Micrococcaceae</taxon>
        <taxon>Micrococcus</taxon>
    </lineage>
</organism>
<dbReference type="GO" id="GO:0009307">
    <property type="term" value="P:DNA restriction-modification system"/>
    <property type="evidence" value="ECO:0007669"/>
    <property type="project" value="UniProtKB-KW"/>
</dbReference>
<dbReference type="PANTHER" id="PTHR30408:SF12">
    <property type="entry name" value="TYPE I RESTRICTION ENZYME MJAVIII SPECIFICITY SUBUNIT"/>
    <property type="match status" value="1"/>
</dbReference>
<dbReference type="InterPro" id="IPR044946">
    <property type="entry name" value="Restrct_endonuc_typeI_TRD_sf"/>
</dbReference>
<comment type="similarity">
    <text evidence="1">Belongs to the type-I restriction system S methylase family.</text>
</comment>
<evidence type="ECO:0000256" key="1">
    <source>
        <dbReference type="ARBA" id="ARBA00010923"/>
    </source>
</evidence>
<dbReference type="GO" id="GO:0016787">
    <property type="term" value="F:hydrolase activity"/>
    <property type="evidence" value="ECO:0007669"/>
    <property type="project" value="UniProtKB-KW"/>
</dbReference>
<comment type="caution">
    <text evidence="5">The sequence shown here is derived from an EMBL/GenBank/DDBJ whole genome shotgun (WGS) entry which is preliminary data.</text>
</comment>
<dbReference type="GO" id="GO:0003677">
    <property type="term" value="F:DNA binding"/>
    <property type="evidence" value="ECO:0007669"/>
    <property type="project" value="UniProtKB-KW"/>
</dbReference>
<evidence type="ECO:0000256" key="2">
    <source>
        <dbReference type="ARBA" id="ARBA00022747"/>
    </source>
</evidence>
<dbReference type="AlphaFoldDB" id="A0AAP3AIT8"/>
<evidence type="ECO:0000313" key="5">
    <source>
        <dbReference type="EMBL" id="MCV7629871.1"/>
    </source>
</evidence>
<gene>
    <name evidence="5" type="ORF">M3A82_011095</name>
</gene>
<proteinExistence type="inferred from homology"/>